<keyword evidence="1" id="KW-0808">Transferase</keyword>
<keyword evidence="4" id="KW-0067">ATP-binding</keyword>
<dbReference type="EMBL" id="QKYT01000393">
    <property type="protein sequence ID" value="RIA85966.1"/>
    <property type="molecule type" value="Genomic_DNA"/>
</dbReference>
<evidence type="ECO:0000259" key="5">
    <source>
        <dbReference type="PROSITE" id="PS50011"/>
    </source>
</evidence>
<evidence type="ECO:0000256" key="1">
    <source>
        <dbReference type="ARBA" id="ARBA00022679"/>
    </source>
</evidence>
<dbReference type="InterPro" id="IPR011009">
    <property type="entry name" value="Kinase-like_dom_sf"/>
</dbReference>
<dbReference type="PROSITE" id="PS50011">
    <property type="entry name" value="PROTEIN_KINASE_DOM"/>
    <property type="match status" value="1"/>
</dbReference>
<reference evidence="6 7" key="1">
    <citation type="submission" date="2018-06" db="EMBL/GenBank/DDBJ databases">
        <title>Comparative genomics reveals the genomic features of Rhizophagus irregularis, R. cerebriforme, R. diaphanum and Gigaspora rosea, and their symbiotic lifestyle signature.</title>
        <authorList>
            <person name="Morin E."/>
            <person name="San Clemente H."/>
            <person name="Chen E.C.H."/>
            <person name="De La Providencia I."/>
            <person name="Hainaut M."/>
            <person name="Kuo A."/>
            <person name="Kohler A."/>
            <person name="Murat C."/>
            <person name="Tang N."/>
            <person name="Roy S."/>
            <person name="Loubradou J."/>
            <person name="Henrissat B."/>
            <person name="Grigoriev I.V."/>
            <person name="Corradi N."/>
            <person name="Roux C."/>
            <person name="Martin F.M."/>
        </authorList>
    </citation>
    <scope>NUCLEOTIDE SEQUENCE [LARGE SCALE GENOMIC DNA]</scope>
    <source>
        <strain evidence="6 7">DAOM 227022</strain>
    </source>
</reference>
<keyword evidence="3" id="KW-0418">Kinase</keyword>
<dbReference type="InterPro" id="IPR000719">
    <property type="entry name" value="Prot_kinase_dom"/>
</dbReference>
<evidence type="ECO:0000313" key="6">
    <source>
        <dbReference type="EMBL" id="RIA85966.1"/>
    </source>
</evidence>
<accession>A0A397SMY2</accession>
<gene>
    <name evidence="6" type="ORF">C1645_741187</name>
</gene>
<dbReference type="AlphaFoldDB" id="A0A397SMY2"/>
<keyword evidence="7" id="KW-1185">Reference proteome</keyword>
<dbReference type="OrthoDB" id="530518at2759"/>
<evidence type="ECO:0000313" key="7">
    <source>
        <dbReference type="Proteomes" id="UP000265703"/>
    </source>
</evidence>
<dbReference type="Proteomes" id="UP000265703">
    <property type="component" value="Unassembled WGS sequence"/>
</dbReference>
<dbReference type="Pfam" id="PF07714">
    <property type="entry name" value="PK_Tyr_Ser-Thr"/>
    <property type="match status" value="1"/>
</dbReference>
<protein>
    <recommendedName>
        <fullName evidence="5">Protein kinase domain-containing protein</fullName>
    </recommendedName>
</protein>
<name>A0A397SMY2_9GLOM</name>
<sequence>MTSFLLLLFKGQKYTKALDIYSFGMIMWELITDFIIDICGDLRPPIVTNAPEGYIELMKECWYSDPYKRPTATELKEKIRNILFMESDNYHENSPVKVIESSDIGSISYNLEDYL</sequence>
<dbReference type="InterPro" id="IPR001245">
    <property type="entry name" value="Ser-Thr/Tyr_kinase_cat_dom"/>
</dbReference>
<dbReference type="GO" id="GO:0004674">
    <property type="term" value="F:protein serine/threonine kinase activity"/>
    <property type="evidence" value="ECO:0007669"/>
    <property type="project" value="TreeGrafter"/>
</dbReference>
<feature type="domain" description="Protein kinase" evidence="5">
    <location>
        <begin position="1"/>
        <end position="84"/>
    </location>
</feature>
<dbReference type="SUPFAM" id="SSF56112">
    <property type="entry name" value="Protein kinase-like (PK-like)"/>
    <property type="match status" value="1"/>
</dbReference>
<dbReference type="PANTHER" id="PTHR44329:SF288">
    <property type="entry name" value="MITOGEN-ACTIVATED PROTEIN KINASE KINASE KINASE 20"/>
    <property type="match status" value="1"/>
</dbReference>
<dbReference type="PANTHER" id="PTHR44329">
    <property type="entry name" value="SERINE/THREONINE-PROTEIN KINASE TNNI3K-RELATED"/>
    <property type="match status" value="1"/>
</dbReference>
<comment type="caution">
    <text evidence="6">The sequence shown here is derived from an EMBL/GenBank/DDBJ whole genome shotgun (WGS) entry which is preliminary data.</text>
</comment>
<evidence type="ECO:0000256" key="2">
    <source>
        <dbReference type="ARBA" id="ARBA00022741"/>
    </source>
</evidence>
<proteinExistence type="predicted"/>
<dbReference type="Gene3D" id="1.10.510.10">
    <property type="entry name" value="Transferase(Phosphotransferase) domain 1"/>
    <property type="match status" value="1"/>
</dbReference>
<dbReference type="GO" id="GO:0005524">
    <property type="term" value="F:ATP binding"/>
    <property type="evidence" value="ECO:0007669"/>
    <property type="project" value="UniProtKB-KW"/>
</dbReference>
<dbReference type="InterPro" id="IPR051681">
    <property type="entry name" value="Ser/Thr_Kinases-Pseudokinases"/>
</dbReference>
<evidence type="ECO:0000256" key="3">
    <source>
        <dbReference type="ARBA" id="ARBA00022777"/>
    </source>
</evidence>
<organism evidence="6 7">
    <name type="scientific">Glomus cerebriforme</name>
    <dbReference type="NCBI Taxonomy" id="658196"/>
    <lineage>
        <taxon>Eukaryota</taxon>
        <taxon>Fungi</taxon>
        <taxon>Fungi incertae sedis</taxon>
        <taxon>Mucoromycota</taxon>
        <taxon>Glomeromycotina</taxon>
        <taxon>Glomeromycetes</taxon>
        <taxon>Glomerales</taxon>
        <taxon>Glomeraceae</taxon>
        <taxon>Glomus</taxon>
    </lineage>
</organism>
<keyword evidence="2" id="KW-0547">Nucleotide-binding</keyword>
<evidence type="ECO:0000256" key="4">
    <source>
        <dbReference type="ARBA" id="ARBA00022840"/>
    </source>
</evidence>